<keyword evidence="1" id="KW-0805">Transcription regulation</keyword>
<dbReference type="Pfam" id="PF00356">
    <property type="entry name" value="LacI"/>
    <property type="match status" value="1"/>
</dbReference>
<feature type="domain" description="HTH lacI-type" evidence="4">
    <location>
        <begin position="2"/>
        <end position="56"/>
    </location>
</feature>
<evidence type="ECO:0000256" key="1">
    <source>
        <dbReference type="ARBA" id="ARBA00023015"/>
    </source>
</evidence>
<evidence type="ECO:0000259" key="4">
    <source>
        <dbReference type="PROSITE" id="PS50932"/>
    </source>
</evidence>
<dbReference type="AlphaFoldDB" id="F8IGQ7"/>
<keyword evidence="2" id="KW-0238">DNA-binding</keyword>
<dbReference type="InterPro" id="IPR010982">
    <property type="entry name" value="Lambda_DNA-bd_dom_sf"/>
</dbReference>
<organism evidence="5 6">
    <name type="scientific">Alicyclobacillus acidocaldarius (strain Tc-4-1)</name>
    <name type="common">Bacillus acidocaldarius</name>
    <dbReference type="NCBI Taxonomy" id="1048834"/>
    <lineage>
        <taxon>Bacteria</taxon>
        <taxon>Bacillati</taxon>
        <taxon>Bacillota</taxon>
        <taxon>Bacilli</taxon>
        <taxon>Bacillales</taxon>
        <taxon>Alicyclobacillaceae</taxon>
        <taxon>Alicyclobacillus</taxon>
    </lineage>
</organism>
<dbReference type="KEGG" id="aad:TC41_1124"/>
<dbReference type="eggNOG" id="COG1609">
    <property type="taxonomic scope" value="Bacteria"/>
</dbReference>
<dbReference type="Gene3D" id="3.40.50.2300">
    <property type="match status" value="2"/>
</dbReference>
<keyword evidence="3" id="KW-0804">Transcription</keyword>
<dbReference type="EMBL" id="CP002902">
    <property type="protein sequence ID" value="AEJ43072.1"/>
    <property type="molecule type" value="Genomic_DNA"/>
</dbReference>
<dbReference type="SUPFAM" id="SSF47413">
    <property type="entry name" value="lambda repressor-like DNA-binding domains"/>
    <property type="match status" value="1"/>
</dbReference>
<evidence type="ECO:0000256" key="2">
    <source>
        <dbReference type="ARBA" id="ARBA00023125"/>
    </source>
</evidence>
<dbReference type="RefSeq" id="WP_014463962.1">
    <property type="nucleotide sequence ID" value="NC_017167.1"/>
</dbReference>
<evidence type="ECO:0000313" key="5">
    <source>
        <dbReference type="EMBL" id="AEJ43072.1"/>
    </source>
</evidence>
<dbReference type="PANTHER" id="PTHR30146:SF109">
    <property type="entry name" value="HTH-TYPE TRANSCRIPTIONAL REGULATOR GALS"/>
    <property type="match status" value="1"/>
</dbReference>
<sequence>MATRVDVARRAGVSPTTVSRVLNENGYVAADVRERVLQAIKELNYVPNRMARSLKMKRCGQFTCIISSLSNPFYHEVLLGIERAALERGYTFSLYNVTRDREAYMKLILEGFYDGLMVLTPYEVMNVVDLKELSHKIPICIYKDRSSDFGLPHVHVDLYRAMRRNVEYLIELGHRDIAFLGEYDDREENPRYAGYLDAMREHGLVAGDPLVQLVPYLRDTMSAGYERTASMLDQGIRFTAIAASNDLLALGAIRALSERGVRVPQDVSVIGIDDVELARMSTPALTTARIPKADVGAKLVQLLLDQVEGLASGPRSVELPTELIVRESTCSVRAYKV</sequence>
<dbReference type="CDD" id="cd01392">
    <property type="entry name" value="HTH_LacI"/>
    <property type="match status" value="1"/>
</dbReference>
<dbReference type="Pfam" id="PF13377">
    <property type="entry name" value="Peripla_BP_3"/>
    <property type="match status" value="1"/>
</dbReference>
<protein>
    <submittedName>
        <fullName evidence="5">Purine operon repressor, PurR</fullName>
    </submittedName>
</protein>
<dbReference type="InterPro" id="IPR028082">
    <property type="entry name" value="Peripla_BP_I"/>
</dbReference>
<dbReference type="PATRIC" id="fig|1048834.4.peg.1066"/>
<dbReference type="OrthoDB" id="3180992at2"/>
<evidence type="ECO:0000313" key="6">
    <source>
        <dbReference type="Proteomes" id="UP000000292"/>
    </source>
</evidence>
<dbReference type="GO" id="GO:0003700">
    <property type="term" value="F:DNA-binding transcription factor activity"/>
    <property type="evidence" value="ECO:0007669"/>
    <property type="project" value="TreeGrafter"/>
</dbReference>
<reference evidence="5 6" key="1">
    <citation type="journal article" date="2011" name="J. Bacteriol.">
        <title>Complete Genome Sequence of Alicyclobacillus acidocaldarius Strain Tc-4-1.</title>
        <authorList>
            <person name="Chen Y."/>
            <person name="He Y."/>
            <person name="Zhang B."/>
            <person name="Yang J."/>
            <person name="Li W."/>
            <person name="Dong Z."/>
            <person name="Hu S."/>
        </authorList>
    </citation>
    <scope>NUCLEOTIDE SEQUENCE [LARGE SCALE GENOMIC DNA]</scope>
    <source>
        <strain evidence="5 6">Tc-4-1</strain>
    </source>
</reference>
<dbReference type="InterPro" id="IPR046335">
    <property type="entry name" value="LacI/GalR-like_sensor"/>
</dbReference>
<dbReference type="CDD" id="cd06267">
    <property type="entry name" value="PBP1_LacI_sugar_binding-like"/>
    <property type="match status" value="1"/>
</dbReference>
<dbReference type="PANTHER" id="PTHR30146">
    <property type="entry name" value="LACI-RELATED TRANSCRIPTIONAL REPRESSOR"/>
    <property type="match status" value="1"/>
</dbReference>
<reference evidence="6" key="2">
    <citation type="submission" date="2011-06" db="EMBL/GenBank/DDBJ databases">
        <title>The complete genome sequence of Alicyclobacillus acidocaldarius sp. Tc-4-1.</title>
        <authorList>
            <person name="Chen Y."/>
            <person name="He Y."/>
            <person name="Dong Z."/>
            <person name="Hu S."/>
        </authorList>
    </citation>
    <scope>NUCLEOTIDE SEQUENCE [LARGE SCALE GENOMIC DNA]</scope>
    <source>
        <strain evidence="6">Tc-4-1</strain>
    </source>
</reference>
<dbReference type="InterPro" id="IPR000843">
    <property type="entry name" value="HTH_LacI"/>
</dbReference>
<dbReference type="HOGENOM" id="CLU_037628_6_1_9"/>
<dbReference type="Gene3D" id="1.10.260.40">
    <property type="entry name" value="lambda repressor-like DNA-binding domains"/>
    <property type="match status" value="1"/>
</dbReference>
<dbReference type="PROSITE" id="PS50932">
    <property type="entry name" value="HTH_LACI_2"/>
    <property type="match status" value="1"/>
</dbReference>
<dbReference type="SUPFAM" id="SSF53822">
    <property type="entry name" value="Periplasmic binding protein-like I"/>
    <property type="match status" value="1"/>
</dbReference>
<dbReference type="SMART" id="SM00354">
    <property type="entry name" value="HTH_LACI"/>
    <property type="match status" value="1"/>
</dbReference>
<accession>F8IGQ7</accession>
<name>F8IGQ7_ALIAT</name>
<evidence type="ECO:0000256" key="3">
    <source>
        <dbReference type="ARBA" id="ARBA00023163"/>
    </source>
</evidence>
<dbReference type="Proteomes" id="UP000000292">
    <property type="component" value="Chromosome"/>
</dbReference>
<proteinExistence type="predicted"/>
<dbReference type="GO" id="GO:0000976">
    <property type="term" value="F:transcription cis-regulatory region binding"/>
    <property type="evidence" value="ECO:0007669"/>
    <property type="project" value="TreeGrafter"/>
</dbReference>
<gene>
    <name evidence="5" type="primary">purR</name>
    <name evidence="5" type="ordered locus">TC41_1124</name>
</gene>